<name>A0A317T0K5_9PEZI</name>
<comment type="caution">
    <text evidence="1">The sequence shown here is derived from an EMBL/GenBank/DDBJ whole genome shotgun (WGS) entry which is preliminary data.</text>
</comment>
<organism evidence="1 2">
    <name type="scientific">Tuber magnatum</name>
    <name type="common">white Piedmont truffle</name>
    <dbReference type="NCBI Taxonomy" id="42249"/>
    <lineage>
        <taxon>Eukaryota</taxon>
        <taxon>Fungi</taxon>
        <taxon>Dikarya</taxon>
        <taxon>Ascomycota</taxon>
        <taxon>Pezizomycotina</taxon>
        <taxon>Pezizomycetes</taxon>
        <taxon>Pezizales</taxon>
        <taxon>Tuberaceae</taxon>
        <taxon>Tuber</taxon>
    </lineage>
</organism>
<evidence type="ECO:0000313" key="1">
    <source>
        <dbReference type="EMBL" id="PWW78971.1"/>
    </source>
</evidence>
<sequence>MANRPREPKYFFTPLLQALESEHCSNKSAQEVKTSYRVICTFYKDRMGWETMDPYDNDCGGGGDEADQLGKTSKVLGTFKTIPEANAAVAKARELIDHTELSFFAMSSSMDGGDMMQFRADGTLGGALQVYVQEVSVLVDVQNERGEYVCLVSMFEDVNAFSQTKGVFESLEHANNFAEREFERIRAEESSQPMKRLDSKGMFQGKVVKTGQRVGVFWRMVFC</sequence>
<reference evidence="1 2" key="1">
    <citation type="submission" date="2018-03" db="EMBL/GenBank/DDBJ databases">
        <title>Genomes of Pezizomycetes fungi and the evolution of truffles.</title>
        <authorList>
            <person name="Murat C."/>
            <person name="Payen T."/>
            <person name="Noel B."/>
            <person name="Kuo A."/>
            <person name="Martin F.M."/>
        </authorList>
    </citation>
    <scope>NUCLEOTIDE SEQUENCE [LARGE SCALE GENOMIC DNA]</scope>
    <source>
        <strain evidence="1">091103-1</strain>
    </source>
</reference>
<protein>
    <submittedName>
        <fullName evidence="1">Uncharacterized protein</fullName>
    </submittedName>
</protein>
<accession>A0A317T0K5</accession>
<dbReference type="OrthoDB" id="10301321at2759"/>
<dbReference type="Proteomes" id="UP000246991">
    <property type="component" value="Unassembled WGS sequence"/>
</dbReference>
<proteinExistence type="predicted"/>
<keyword evidence="2" id="KW-1185">Reference proteome</keyword>
<gene>
    <name evidence="1" type="ORF">C7212DRAFT_361806</name>
</gene>
<dbReference type="AlphaFoldDB" id="A0A317T0K5"/>
<evidence type="ECO:0000313" key="2">
    <source>
        <dbReference type="Proteomes" id="UP000246991"/>
    </source>
</evidence>
<dbReference type="EMBL" id="PYWC01000011">
    <property type="protein sequence ID" value="PWW78971.1"/>
    <property type="molecule type" value="Genomic_DNA"/>
</dbReference>